<dbReference type="AlphaFoldDB" id="Q8TKJ6"/>
<accession>Q8TKJ6</accession>
<evidence type="ECO:0000313" key="1">
    <source>
        <dbReference type="EMBL" id="AAM06776.1"/>
    </source>
</evidence>
<dbReference type="EMBL" id="AE010299">
    <property type="protein sequence ID" value="AAM06776.1"/>
    <property type="molecule type" value="Genomic_DNA"/>
</dbReference>
<sequence length="76" mass="9040">MIEAVYICRVYPYRHQNYEFTGKIYICDVVNTYIECENKKEAINYAENNQNNNCWGEKRAGTYAFFKKMSGVSFRT</sequence>
<proteinExistence type="predicted"/>
<gene>
    <name evidence="1" type="ordered locus">MA_3409</name>
</gene>
<dbReference type="KEGG" id="mac:MA_3409"/>
<reference evidence="1 2" key="1">
    <citation type="journal article" date="2002" name="Genome Res.">
        <title>The genome of Methanosarcina acetivorans reveals extensive metabolic and physiological diversity.</title>
        <authorList>
            <person name="Galagan J.E."/>
            <person name="Nusbaum C."/>
            <person name="Roy A."/>
            <person name="Endrizzi M.G."/>
            <person name="Macdonald P."/>
            <person name="FitzHugh W."/>
            <person name="Calvo S."/>
            <person name="Engels R."/>
            <person name="Smirnov S."/>
            <person name="Atnoor D."/>
            <person name="Brown A."/>
            <person name="Allen N."/>
            <person name="Naylor J."/>
            <person name="Stange-Thomann N."/>
            <person name="DeArellano K."/>
            <person name="Johnson R."/>
            <person name="Linton L."/>
            <person name="McEwan P."/>
            <person name="McKernan K."/>
            <person name="Talamas J."/>
            <person name="Tirrell A."/>
            <person name="Ye W."/>
            <person name="Zimmer A."/>
            <person name="Barber R.D."/>
            <person name="Cann I."/>
            <person name="Graham D.E."/>
            <person name="Grahame D.A."/>
            <person name="Guss A."/>
            <person name="Hedderich R."/>
            <person name="Ingram-Smith C."/>
            <person name="Kuettner C.H."/>
            <person name="Krzycki J.A."/>
            <person name="Leigh J.A."/>
            <person name="Li W."/>
            <person name="Liu J."/>
            <person name="Mukhopadhyay B."/>
            <person name="Reeve J.N."/>
            <person name="Smith K."/>
            <person name="Springer T.A."/>
            <person name="Umayam L.A."/>
            <person name="White O."/>
            <person name="White R.H."/>
            <person name="de Macario E.C."/>
            <person name="Ferry J.G."/>
            <person name="Jarrell K.F."/>
            <person name="Jing H."/>
            <person name="Macario A.J.L."/>
            <person name="Paulsen I."/>
            <person name="Pritchett M."/>
            <person name="Sowers K.R."/>
            <person name="Swanson R.V."/>
            <person name="Zinder S.H."/>
            <person name="Lander E."/>
            <person name="Metcalf W.W."/>
            <person name="Birren B."/>
        </authorList>
    </citation>
    <scope>NUCLEOTIDE SEQUENCE [LARGE SCALE GENOMIC DNA]</scope>
    <source>
        <strain evidence="2">ATCC 35395 / DSM 2834 / JCM 12185 / C2A</strain>
    </source>
</reference>
<evidence type="ECO:0000313" key="2">
    <source>
        <dbReference type="Proteomes" id="UP000002487"/>
    </source>
</evidence>
<protein>
    <submittedName>
        <fullName evidence="1">Uncharacterized protein</fullName>
    </submittedName>
</protein>
<dbReference type="Proteomes" id="UP000002487">
    <property type="component" value="Chromosome"/>
</dbReference>
<dbReference type="HOGENOM" id="CLU_2645853_0_0_2"/>
<dbReference type="EnsemblBacteria" id="AAM06776">
    <property type="protein sequence ID" value="AAM06776"/>
    <property type="gene ID" value="MA_3409"/>
</dbReference>
<keyword evidence="2" id="KW-1185">Reference proteome</keyword>
<organism evidence="1 2">
    <name type="scientific">Methanosarcina acetivorans (strain ATCC 35395 / DSM 2834 / JCM 12185 / C2A)</name>
    <dbReference type="NCBI Taxonomy" id="188937"/>
    <lineage>
        <taxon>Archaea</taxon>
        <taxon>Methanobacteriati</taxon>
        <taxon>Methanobacteriota</taxon>
        <taxon>Stenosarchaea group</taxon>
        <taxon>Methanomicrobia</taxon>
        <taxon>Methanosarcinales</taxon>
        <taxon>Methanosarcinaceae</taxon>
        <taxon>Methanosarcina</taxon>
    </lineage>
</organism>
<name>Q8TKJ6_METAC</name>
<dbReference type="InParanoid" id="Q8TKJ6"/>